<gene>
    <name evidence="2" type="ORF">OLEA9_A075718</name>
</gene>
<feature type="compositionally biased region" description="Basic residues" evidence="1">
    <location>
        <begin position="144"/>
        <end position="161"/>
    </location>
</feature>
<name>A0A8S0TM79_OLEEU</name>
<dbReference type="AlphaFoldDB" id="A0A8S0TM79"/>
<protein>
    <submittedName>
        <fullName evidence="2">PRKR-interacting 1 homolog</fullName>
    </submittedName>
</protein>
<proteinExistence type="predicted"/>
<dbReference type="Gramene" id="OE9A075718T1">
    <property type="protein sequence ID" value="OE9A075718C1"/>
    <property type="gene ID" value="OE9A075718"/>
</dbReference>
<dbReference type="PANTHER" id="PTHR13507:SF0">
    <property type="entry name" value="PRKR-INTERACTING PROTEIN 1"/>
    <property type="match status" value="1"/>
</dbReference>
<sequence length="167" mass="19738">MSEKCNTNRIRLGDSERRLLRPARASSRSQPRPTMTQNSKDKDMTYDNQRRKIERLMENPDKLLDLPHTSMSIKKSYEPPDFVRNVMGSSAGAGSGEFHVYRHLRRKEMTRLKELEEMSHSERLDAEFKAKLEETKRKAQERTMKKKMKREKKKKKIKQTLKGKEAD</sequence>
<evidence type="ECO:0000256" key="1">
    <source>
        <dbReference type="SAM" id="MobiDB-lite"/>
    </source>
</evidence>
<dbReference type="GO" id="GO:0003725">
    <property type="term" value="F:double-stranded RNA binding"/>
    <property type="evidence" value="ECO:0007669"/>
    <property type="project" value="InterPro"/>
</dbReference>
<dbReference type="EMBL" id="CACTIH010007260">
    <property type="protein sequence ID" value="CAA3006461.1"/>
    <property type="molecule type" value="Genomic_DNA"/>
</dbReference>
<comment type="caution">
    <text evidence="2">The sequence shown here is derived from an EMBL/GenBank/DDBJ whole genome shotgun (WGS) entry which is preliminary data.</text>
</comment>
<organism evidence="2 3">
    <name type="scientific">Olea europaea subsp. europaea</name>
    <dbReference type="NCBI Taxonomy" id="158383"/>
    <lineage>
        <taxon>Eukaryota</taxon>
        <taxon>Viridiplantae</taxon>
        <taxon>Streptophyta</taxon>
        <taxon>Embryophyta</taxon>
        <taxon>Tracheophyta</taxon>
        <taxon>Spermatophyta</taxon>
        <taxon>Magnoliopsida</taxon>
        <taxon>eudicotyledons</taxon>
        <taxon>Gunneridae</taxon>
        <taxon>Pentapetalae</taxon>
        <taxon>asterids</taxon>
        <taxon>lamiids</taxon>
        <taxon>Lamiales</taxon>
        <taxon>Oleaceae</taxon>
        <taxon>Oleeae</taxon>
        <taxon>Olea</taxon>
    </lineage>
</organism>
<accession>A0A8S0TM79</accession>
<feature type="region of interest" description="Disordered" evidence="1">
    <location>
        <begin position="135"/>
        <end position="167"/>
    </location>
</feature>
<dbReference type="InterPro" id="IPR009548">
    <property type="entry name" value="Prkrip1"/>
</dbReference>
<dbReference type="Pfam" id="PF06658">
    <property type="entry name" value="DUF1168"/>
    <property type="match status" value="1"/>
</dbReference>
<reference evidence="2 3" key="1">
    <citation type="submission" date="2019-12" db="EMBL/GenBank/DDBJ databases">
        <authorList>
            <person name="Alioto T."/>
            <person name="Alioto T."/>
            <person name="Gomez Garrido J."/>
        </authorList>
    </citation>
    <scope>NUCLEOTIDE SEQUENCE [LARGE SCALE GENOMIC DNA]</scope>
</reference>
<dbReference type="OrthoDB" id="515427at2759"/>
<dbReference type="Proteomes" id="UP000594638">
    <property type="component" value="Unassembled WGS sequence"/>
</dbReference>
<evidence type="ECO:0000313" key="2">
    <source>
        <dbReference type="EMBL" id="CAA3006461.1"/>
    </source>
</evidence>
<evidence type="ECO:0000313" key="3">
    <source>
        <dbReference type="Proteomes" id="UP000594638"/>
    </source>
</evidence>
<feature type="compositionally biased region" description="Low complexity" evidence="1">
    <location>
        <begin position="22"/>
        <end position="33"/>
    </location>
</feature>
<keyword evidence="3" id="KW-1185">Reference proteome</keyword>
<dbReference type="PANTHER" id="PTHR13507">
    <property type="entry name" value="PRKR-INTERACTING PROTEIN 1"/>
    <property type="match status" value="1"/>
</dbReference>
<feature type="compositionally biased region" description="Basic and acidic residues" evidence="1">
    <location>
        <begin position="39"/>
        <end position="48"/>
    </location>
</feature>
<feature type="region of interest" description="Disordered" evidence="1">
    <location>
        <begin position="1"/>
        <end position="48"/>
    </location>
</feature>
<dbReference type="GO" id="GO:0005730">
    <property type="term" value="C:nucleolus"/>
    <property type="evidence" value="ECO:0007669"/>
    <property type="project" value="TreeGrafter"/>
</dbReference>
<dbReference type="GO" id="GO:0004860">
    <property type="term" value="F:protein kinase inhibitor activity"/>
    <property type="evidence" value="ECO:0007669"/>
    <property type="project" value="TreeGrafter"/>
</dbReference>
<dbReference type="GO" id="GO:0019901">
    <property type="term" value="F:protein kinase binding"/>
    <property type="evidence" value="ECO:0007669"/>
    <property type="project" value="TreeGrafter"/>
</dbReference>